<accession>A0A1B0CLP5</accession>
<dbReference type="GO" id="GO:0003676">
    <property type="term" value="F:nucleic acid binding"/>
    <property type="evidence" value="ECO:0007669"/>
    <property type="project" value="InterPro"/>
</dbReference>
<dbReference type="AlphaFoldDB" id="A0A1B0CLP5"/>
<proteinExistence type="predicted"/>
<dbReference type="InterPro" id="IPR009057">
    <property type="entry name" value="Homeodomain-like_sf"/>
</dbReference>
<dbReference type="Gene3D" id="3.30.420.10">
    <property type="entry name" value="Ribonuclease H-like superfamily/Ribonuclease H"/>
    <property type="match status" value="1"/>
</dbReference>
<comment type="subcellular location">
    <subcellularLocation>
        <location evidence="1">Nucleus</location>
    </subcellularLocation>
</comment>
<dbReference type="EMBL" id="AJWK01017483">
    <property type="status" value="NOT_ANNOTATED_CDS"/>
    <property type="molecule type" value="Genomic_DNA"/>
</dbReference>
<dbReference type="SUPFAM" id="SSF46689">
    <property type="entry name" value="Homeodomain-like"/>
    <property type="match status" value="1"/>
</dbReference>
<keyword evidence="4" id="KW-1185">Reference proteome</keyword>
<dbReference type="PANTHER" id="PTHR47326">
    <property type="entry name" value="TRANSPOSABLE ELEMENT TC3 TRANSPOSASE-LIKE PROTEIN"/>
    <property type="match status" value="1"/>
</dbReference>
<dbReference type="EnsemblMetazoa" id="LLOJ005532-RA">
    <property type="protein sequence ID" value="LLOJ005532-PA"/>
    <property type="gene ID" value="LLOJ005532"/>
</dbReference>
<evidence type="ECO:0000313" key="3">
    <source>
        <dbReference type="EnsemblMetazoa" id="LLOJ005532-PA"/>
    </source>
</evidence>
<dbReference type="InterPro" id="IPR032135">
    <property type="entry name" value="DUF4817"/>
</dbReference>
<dbReference type="VEuPathDB" id="VectorBase:LLOJ005532"/>
<organism evidence="3 4">
    <name type="scientific">Lutzomyia longipalpis</name>
    <name type="common">Sand fly</name>
    <dbReference type="NCBI Taxonomy" id="7200"/>
    <lineage>
        <taxon>Eukaryota</taxon>
        <taxon>Metazoa</taxon>
        <taxon>Ecdysozoa</taxon>
        <taxon>Arthropoda</taxon>
        <taxon>Hexapoda</taxon>
        <taxon>Insecta</taxon>
        <taxon>Pterygota</taxon>
        <taxon>Neoptera</taxon>
        <taxon>Endopterygota</taxon>
        <taxon>Diptera</taxon>
        <taxon>Nematocera</taxon>
        <taxon>Psychodoidea</taxon>
        <taxon>Psychodidae</taxon>
        <taxon>Lutzomyia</taxon>
        <taxon>Lutzomyia</taxon>
    </lineage>
</organism>
<sequence length="288" mass="32967">MRNEFRARFPGRPLPDGRTVRRLINRFESSGTVKDAPRSGRPSVRNEEFVESVRESVRNAPSTSTRKRAAQLRASRTTLRRVLRHLKMFPYKVQQTQQLQPQDHQSRLNYCHAFIELNERIDNFRDIILMSDEAHFHLCGGVNKQNMRFWGTENPRVIHEVPLHSPKVTVWCGIMSNRSSLACAPRDSFLFSAATIVIWALRSKFCSSSVSTRSEFQISDLSNTFTSLKDLYTSAIFRTPSWRVCASRKTAACVCIVFCMFKRNVAVGMAPLAFRKLSKFATEASPEV</sequence>
<dbReference type="EMBL" id="AJWK01017481">
    <property type="status" value="NOT_ANNOTATED_CDS"/>
    <property type="molecule type" value="Genomic_DNA"/>
</dbReference>
<name>A0A1B0CLP5_LUTLO</name>
<dbReference type="PANTHER" id="PTHR47326:SF1">
    <property type="entry name" value="HTH PSQ-TYPE DOMAIN-CONTAINING PROTEIN"/>
    <property type="match status" value="1"/>
</dbReference>
<protein>
    <recommendedName>
        <fullName evidence="2">DUF4817 domain-containing protein</fullName>
    </recommendedName>
</protein>
<evidence type="ECO:0000256" key="1">
    <source>
        <dbReference type="ARBA" id="ARBA00004123"/>
    </source>
</evidence>
<evidence type="ECO:0000259" key="2">
    <source>
        <dbReference type="Pfam" id="PF16087"/>
    </source>
</evidence>
<reference evidence="3" key="1">
    <citation type="submission" date="2020-05" db="UniProtKB">
        <authorList>
            <consortium name="EnsemblMetazoa"/>
        </authorList>
    </citation>
    <scope>IDENTIFICATION</scope>
    <source>
        <strain evidence="3">Jacobina</strain>
    </source>
</reference>
<dbReference type="EMBL" id="AJWK01017482">
    <property type="status" value="NOT_ANNOTATED_CDS"/>
    <property type="molecule type" value="Genomic_DNA"/>
</dbReference>
<dbReference type="Pfam" id="PF16087">
    <property type="entry name" value="DUF4817"/>
    <property type="match status" value="1"/>
</dbReference>
<dbReference type="InterPro" id="IPR036397">
    <property type="entry name" value="RNaseH_sf"/>
</dbReference>
<feature type="domain" description="DUF4817" evidence="2">
    <location>
        <begin position="3"/>
        <end position="33"/>
    </location>
</feature>
<evidence type="ECO:0000313" key="4">
    <source>
        <dbReference type="Proteomes" id="UP000092461"/>
    </source>
</evidence>
<dbReference type="GO" id="GO:0005634">
    <property type="term" value="C:nucleus"/>
    <property type="evidence" value="ECO:0007669"/>
    <property type="project" value="UniProtKB-SubCell"/>
</dbReference>
<dbReference type="Proteomes" id="UP000092461">
    <property type="component" value="Unassembled WGS sequence"/>
</dbReference>